<dbReference type="Pfam" id="PF08241">
    <property type="entry name" value="Methyltransf_11"/>
    <property type="match status" value="1"/>
</dbReference>
<dbReference type="GO" id="GO:0008757">
    <property type="term" value="F:S-adenosylmethionine-dependent methyltransferase activity"/>
    <property type="evidence" value="ECO:0007669"/>
    <property type="project" value="InterPro"/>
</dbReference>
<dbReference type="AlphaFoldDB" id="A0A4U5JXF6"/>
<keyword evidence="2" id="KW-0489">Methyltransferase</keyword>
<dbReference type="InterPro" id="IPR029063">
    <property type="entry name" value="SAM-dependent_MTases_sf"/>
</dbReference>
<accession>A0A4U5JXF6</accession>
<dbReference type="EMBL" id="SZUA01000001">
    <property type="protein sequence ID" value="TKR32907.1"/>
    <property type="molecule type" value="Genomic_DNA"/>
</dbReference>
<evidence type="ECO:0000259" key="1">
    <source>
        <dbReference type="Pfam" id="PF08241"/>
    </source>
</evidence>
<keyword evidence="3" id="KW-1185">Reference proteome</keyword>
<dbReference type="GO" id="GO:0032259">
    <property type="term" value="P:methylation"/>
    <property type="evidence" value="ECO:0007669"/>
    <property type="project" value="UniProtKB-KW"/>
</dbReference>
<dbReference type="InterPro" id="IPR013216">
    <property type="entry name" value="Methyltransf_11"/>
</dbReference>
<proteinExistence type="predicted"/>
<dbReference type="Proteomes" id="UP000308707">
    <property type="component" value="Unassembled WGS sequence"/>
</dbReference>
<evidence type="ECO:0000313" key="2">
    <source>
        <dbReference type="EMBL" id="TKR32907.1"/>
    </source>
</evidence>
<name>A0A4U5JXF6_9GAMM</name>
<keyword evidence="2" id="KW-0808">Transferase</keyword>
<sequence>MPVRSASRQPDGRHPWFKTAEGQALLQSEEGMVRQALHERPGLPTLWLAAEHAMVDGDTGFCMRLAGNGRVFGGDVRCGADLPIASEAIGTVVLQHVAESGDEISALLSECVRVLVPGGRLWVFALNPLGLYRWHWSGKGLRSCEPVTWRRRMRAHGLQPEPVSIGLGPRWRAHPLADPQTGAGARAAYLLRGEKQVIPLTRIRQPALRWQPTHSLN</sequence>
<dbReference type="OrthoDB" id="5983563at2"/>
<dbReference type="Gene3D" id="3.40.50.150">
    <property type="entry name" value="Vaccinia Virus protein VP39"/>
    <property type="match status" value="1"/>
</dbReference>
<dbReference type="RefSeq" id="WP_137265116.1">
    <property type="nucleotide sequence ID" value="NZ_SZUA01000001.1"/>
</dbReference>
<gene>
    <name evidence="2" type="ORF">FCE95_00830</name>
</gene>
<protein>
    <submittedName>
        <fullName evidence="2">Class I SAM-dependent methyltransferase</fullName>
    </submittedName>
</protein>
<dbReference type="SUPFAM" id="SSF53335">
    <property type="entry name" value="S-adenosyl-L-methionine-dependent methyltransferases"/>
    <property type="match status" value="1"/>
</dbReference>
<feature type="domain" description="Methyltransferase type 11" evidence="1">
    <location>
        <begin position="80"/>
        <end position="122"/>
    </location>
</feature>
<evidence type="ECO:0000313" key="3">
    <source>
        <dbReference type="Proteomes" id="UP000308707"/>
    </source>
</evidence>
<organism evidence="2 3">
    <name type="scientific">Luteimonas gilva</name>
    <dbReference type="NCBI Taxonomy" id="2572684"/>
    <lineage>
        <taxon>Bacteria</taxon>
        <taxon>Pseudomonadati</taxon>
        <taxon>Pseudomonadota</taxon>
        <taxon>Gammaproteobacteria</taxon>
        <taxon>Lysobacterales</taxon>
        <taxon>Lysobacteraceae</taxon>
        <taxon>Luteimonas</taxon>
    </lineage>
</organism>
<comment type="caution">
    <text evidence="2">The sequence shown here is derived from an EMBL/GenBank/DDBJ whole genome shotgun (WGS) entry which is preliminary data.</text>
</comment>
<reference evidence="2 3" key="1">
    <citation type="submission" date="2019-04" db="EMBL/GenBank/DDBJ databases">
        <title>Reference strain of H23.</title>
        <authorList>
            <person name="Luo X."/>
        </authorList>
    </citation>
    <scope>NUCLEOTIDE SEQUENCE [LARGE SCALE GENOMIC DNA]</scope>
    <source>
        <strain evidence="2 3">H23</strain>
    </source>
</reference>